<dbReference type="InterPro" id="IPR036640">
    <property type="entry name" value="ABC1_TM_sf"/>
</dbReference>
<organism evidence="10">
    <name type="scientific">Halopseudomonas xinjiangensis</name>
    <dbReference type="NCBI Taxonomy" id="487184"/>
    <lineage>
        <taxon>Bacteria</taxon>
        <taxon>Pseudomonadati</taxon>
        <taxon>Pseudomonadota</taxon>
        <taxon>Gammaproteobacteria</taxon>
        <taxon>Pseudomonadales</taxon>
        <taxon>Pseudomonadaceae</taxon>
        <taxon>Halopseudomonas</taxon>
    </lineage>
</organism>
<keyword evidence="4" id="KW-0067">ATP-binding</keyword>
<comment type="caution">
    <text evidence="10">The sequence shown here is derived from an EMBL/GenBank/DDBJ whole genome shotgun (WGS) entry which is preliminary data.</text>
</comment>
<dbReference type="GO" id="GO:0005886">
    <property type="term" value="C:plasma membrane"/>
    <property type="evidence" value="ECO:0007669"/>
    <property type="project" value="UniProtKB-SubCell"/>
</dbReference>
<evidence type="ECO:0000256" key="2">
    <source>
        <dbReference type="ARBA" id="ARBA00022692"/>
    </source>
</evidence>
<feature type="transmembrane region" description="Helical" evidence="7">
    <location>
        <begin position="254"/>
        <end position="277"/>
    </location>
</feature>
<protein>
    <submittedName>
        <fullName evidence="10">Thiol reductant ABC exporter subunit CydC</fullName>
    </submittedName>
</protein>
<name>A0A7V1FSD9_9GAMM</name>
<feature type="transmembrane region" description="Helical" evidence="7">
    <location>
        <begin position="147"/>
        <end position="168"/>
    </location>
</feature>
<dbReference type="Pfam" id="PF00005">
    <property type="entry name" value="ABC_tran"/>
    <property type="match status" value="1"/>
</dbReference>
<dbReference type="Proteomes" id="UP000885703">
    <property type="component" value="Unassembled WGS sequence"/>
</dbReference>
<dbReference type="PANTHER" id="PTHR43394">
    <property type="entry name" value="ATP-DEPENDENT PERMEASE MDL1, MITOCHONDRIAL"/>
    <property type="match status" value="1"/>
</dbReference>
<evidence type="ECO:0000256" key="7">
    <source>
        <dbReference type="SAM" id="Phobius"/>
    </source>
</evidence>
<dbReference type="SUPFAM" id="SSF90123">
    <property type="entry name" value="ABC transporter transmembrane region"/>
    <property type="match status" value="1"/>
</dbReference>
<dbReference type="GO" id="GO:0005524">
    <property type="term" value="F:ATP binding"/>
    <property type="evidence" value="ECO:0007669"/>
    <property type="project" value="UniProtKB-KW"/>
</dbReference>
<dbReference type="Gene3D" id="1.20.1560.10">
    <property type="entry name" value="ABC transporter type 1, transmembrane domain"/>
    <property type="match status" value="1"/>
</dbReference>
<dbReference type="InterPro" id="IPR011527">
    <property type="entry name" value="ABC1_TM_dom"/>
</dbReference>
<dbReference type="InterPro" id="IPR014223">
    <property type="entry name" value="ABC_CydC/D"/>
</dbReference>
<dbReference type="SMART" id="SM00382">
    <property type="entry name" value="AAA"/>
    <property type="match status" value="1"/>
</dbReference>
<accession>A0A7V1FSD9</accession>
<dbReference type="PANTHER" id="PTHR43394:SF1">
    <property type="entry name" value="ATP-BINDING CASSETTE SUB-FAMILY B MEMBER 10, MITOCHONDRIAL"/>
    <property type="match status" value="1"/>
</dbReference>
<dbReference type="InterPro" id="IPR003439">
    <property type="entry name" value="ABC_transporter-like_ATP-bd"/>
</dbReference>
<evidence type="ECO:0000256" key="1">
    <source>
        <dbReference type="ARBA" id="ARBA00004651"/>
    </source>
</evidence>
<keyword evidence="5 7" id="KW-1133">Transmembrane helix</keyword>
<feature type="domain" description="ABC transporter" evidence="8">
    <location>
        <begin position="346"/>
        <end position="557"/>
    </location>
</feature>
<proteinExistence type="predicted"/>
<dbReference type="GO" id="GO:0015421">
    <property type="term" value="F:ABC-type oligopeptide transporter activity"/>
    <property type="evidence" value="ECO:0007669"/>
    <property type="project" value="TreeGrafter"/>
</dbReference>
<dbReference type="InterPro" id="IPR017871">
    <property type="entry name" value="ABC_transporter-like_CS"/>
</dbReference>
<feature type="transmembrane region" description="Helical" evidence="7">
    <location>
        <begin position="289"/>
        <end position="311"/>
    </location>
</feature>
<dbReference type="PROSITE" id="PS50893">
    <property type="entry name" value="ABC_TRANSPORTER_2"/>
    <property type="match status" value="1"/>
</dbReference>
<sequence length="558" mass="60606">MKGGWLMRELRPWIALLMHRRKRLMIGALLMFLTLASAVGLLSLSGWFITATAITGLIWATGTRFVFDVYVPGGGIRFFALARTVTRYLERVYNHDTVLRLLADLRGSHFSALTRLDGATLARWRASQWLNRLTADIDTLDTLYLRLMAPPVVALLGILLVGLLIAVFHASLAAILVTLLLALLFTLTVGMAVWCQRLSARRVERLDKLRSQSVELLQGLAELSAAGSLTWHQQRLLAASRAMLNEQQALQWRVALGQGLATLGVSGIMLAGLYGGMQAYQQELLSGPAVVLIVLALMAMSEGMASLPAAFAQTGATRAAAGRLNQQTVLRSRLAESIEALPVPALHTLEWRGVQVGYTRLPPINLHLAAGERLAIIGPSGCGKSTLAALAARLIDPDAGDVLAGGVTLRQFQLDEWRTQFGYLTQQTELLHDSVAANLLLARPDASGAELWEALELVELADTVESFPAKLATWVGESGRQLSGGQARRLALARVVLKNPPLVILDEPFSGLDEPTRRRIQANLDPWLAGRSVLMLGHDPNALPGADRVLSWDQVLAL</sequence>
<evidence type="ECO:0000256" key="5">
    <source>
        <dbReference type="ARBA" id="ARBA00022989"/>
    </source>
</evidence>
<evidence type="ECO:0000256" key="6">
    <source>
        <dbReference type="ARBA" id="ARBA00023136"/>
    </source>
</evidence>
<evidence type="ECO:0000256" key="4">
    <source>
        <dbReference type="ARBA" id="ARBA00022840"/>
    </source>
</evidence>
<keyword evidence="2 7" id="KW-0812">Transmembrane</keyword>
<evidence type="ECO:0000259" key="8">
    <source>
        <dbReference type="PROSITE" id="PS50893"/>
    </source>
</evidence>
<feature type="domain" description="ABC transmembrane type-1" evidence="9">
    <location>
        <begin position="26"/>
        <end position="316"/>
    </location>
</feature>
<comment type="subcellular location">
    <subcellularLocation>
        <location evidence="1">Cell membrane</location>
        <topology evidence="1">Multi-pass membrane protein</topology>
    </subcellularLocation>
</comment>
<dbReference type="InterPro" id="IPR003593">
    <property type="entry name" value="AAA+_ATPase"/>
</dbReference>
<dbReference type="PROSITE" id="PS00211">
    <property type="entry name" value="ABC_TRANSPORTER_1"/>
    <property type="match status" value="1"/>
</dbReference>
<evidence type="ECO:0000313" key="10">
    <source>
        <dbReference type="EMBL" id="HDZ56941.1"/>
    </source>
</evidence>
<dbReference type="InterPro" id="IPR039421">
    <property type="entry name" value="Type_1_exporter"/>
</dbReference>
<dbReference type="NCBIfam" id="TIGR02868">
    <property type="entry name" value="CydC"/>
    <property type="match status" value="1"/>
</dbReference>
<dbReference type="InterPro" id="IPR027417">
    <property type="entry name" value="P-loop_NTPase"/>
</dbReference>
<dbReference type="Gene3D" id="3.40.50.300">
    <property type="entry name" value="P-loop containing nucleotide triphosphate hydrolases"/>
    <property type="match status" value="1"/>
</dbReference>
<evidence type="ECO:0000259" key="9">
    <source>
        <dbReference type="PROSITE" id="PS50929"/>
    </source>
</evidence>
<keyword evidence="3" id="KW-0547">Nucleotide-binding</keyword>
<dbReference type="Pfam" id="PF00664">
    <property type="entry name" value="ABC_membrane"/>
    <property type="match status" value="1"/>
</dbReference>
<dbReference type="EMBL" id="DRFO01000024">
    <property type="protein sequence ID" value="HDZ56941.1"/>
    <property type="molecule type" value="Genomic_DNA"/>
</dbReference>
<dbReference type="GO" id="GO:0016887">
    <property type="term" value="F:ATP hydrolysis activity"/>
    <property type="evidence" value="ECO:0007669"/>
    <property type="project" value="InterPro"/>
</dbReference>
<keyword evidence="6 7" id="KW-0472">Membrane</keyword>
<feature type="transmembrane region" description="Helical" evidence="7">
    <location>
        <begin position="174"/>
        <end position="195"/>
    </location>
</feature>
<dbReference type="PROSITE" id="PS50929">
    <property type="entry name" value="ABC_TM1F"/>
    <property type="match status" value="1"/>
</dbReference>
<dbReference type="GO" id="GO:0045454">
    <property type="term" value="P:cell redox homeostasis"/>
    <property type="evidence" value="ECO:0007669"/>
    <property type="project" value="InterPro"/>
</dbReference>
<dbReference type="SUPFAM" id="SSF52540">
    <property type="entry name" value="P-loop containing nucleoside triphosphate hydrolases"/>
    <property type="match status" value="1"/>
</dbReference>
<dbReference type="AlphaFoldDB" id="A0A7V1FSD9"/>
<gene>
    <name evidence="10" type="primary">cydC</name>
    <name evidence="10" type="ORF">ENH64_10775</name>
</gene>
<evidence type="ECO:0000256" key="3">
    <source>
        <dbReference type="ARBA" id="ARBA00022741"/>
    </source>
</evidence>
<reference evidence="10" key="1">
    <citation type="journal article" date="2020" name="mSystems">
        <title>Genome- and Community-Level Interaction Insights into Carbon Utilization and Element Cycling Functions of Hydrothermarchaeota in Hydrothermal Sediment.</title>
        <authorList>
            <person name="Zhou Z."/>
            <person name="Liu Y."/>
            <person name="Xu W."/>
            <person name="Pan J."/>
            <person name="Luo Z.H."/>
            <person name="Li M."/>
        </authorList>
    </citation>
    <scope>NUCLEOTIDE SEQUENCE [LARGE SCALE GENOMIC DNA]</scope>
    <source>
        <strain evidence="10">HyVt-324</strain>
    </source>
</reference>
<dbReference type="GO" id="GO:0034775">
    <property type="term" value="P:glutathione transmembrane transport"/>
    <property type="evidence" value="ECO:0007669"/>
    <property type="project" value="InterPro"/>
</dbReference>